<gene>
    <name evidence="2" type="ORF">O181_000453</name>
</gene>
<protein>
    <recommendedName>
        <fullName evidence="1">Integrase zinc-binding domain-containing protein</fullName>
    </recommendedName>
</protein>
<dbReference type="InterPro" id="IPR050951">
    <property type="entry name" value="Retrovirus_Pol_polyprotein"/>
</dbReference>
<dbReference type="AlphaFoldDB" id="A0A9Q3B8V2"/>
<keyword evidence="3" id="KW-1185">Reference proteome</keyword>
<dbReference type="Proteomes" id="UP000765509">
    <property type="component" value="Unassembled WGS sequence"/>
</dbReference>
<dbReference type="Gene3D" id="1.10.340.70">
    <property type="match status" value="1"/>
</dbReference>
<sequence>MEGINITDVGTELFQEVGEIYEQYKKSHILTSLLDKYCKDAAFATSLDDIWKISYDNGRFHLFHGILYHRSKHTFLMVLCSRMLINTILLERHDNIYSEHFSEDRTMERINTCAWWPSRGNNIIEYCHSCDRCQKANKATVKRFCLMHYIQKTGTLWEVVDMDLLTELPPGGNKIYNECLVIVDRYRKTPIFLPCNKDDTGMYTAFLI</sequence>
<organism evidence="2 3">
    <name type="scientific">Austropuccinia psidii MF-1</name>
    <dbReference type="NCBI Taxonomy" id="1389203"/>
    <lineage>
        <taxon>Eukaryota</taxon>
        <taxon>Fungi</taxon>
        <taxon>Dikarya</taxon>
        <taxon>Basidiomycota</taxon>
        <taxon>Pucciniomycotina</taxon>
        <taxon>Pucciniomycetes</taxon>
        <taxon>Pucciniales</taxon>
        <taxon>Sphaerophragmiaceae</taxon>
        <taxon>Austropuccinia</taxon>
    </lineage>
</organism>
<evidence type="ECO:0000313" key="3">
    <source>
        <dbReference type="Proteomes" id="UP000765509"/>
    </source>
</evidence>
<accession>A0A9Q3B8V2</accession>
<dbReference type="OrthoDB" id="2273864at2759"/>
<comment type="caution">
    <text evidence="2">The sequence shown here is derived from an EMBL/GenBank/DDBJ whole genome shotgun (WGS) entry which is preliminary data.</text>
</comment>
<evidence type="ECO:0000313" key="2">
    <source>
        <dbReference type="EMBL" id="MBW0460738.1"/>
    </source>
</evidence>
<dbReference type="PANTHER" id="PTHR37984:SF15">
    <property type="entry name" value="INTEGRASE CATALYTIC DOMAIN-CONTAINING PROTEIN"/>
    <property type="match status" value="1"/>
</dbReference>
<dbReference type="Pfam" id="PF17921">
    <property type="entry name" value="Integrase_H2C2"/>
    <property type="match status" value="1"/>
</dbReference>
<reference evidence="2" key="1">
    <citation type="submission" date="2021-03" db="EMBL/GenBank/DDBJ databases">
        <title>Draft genome sequence of rust myrtle Austropuccinia psidii MF-1, a brazilian biotype.</title>
        <authorList>
            <person name="Quecine M.C."/>
            <person name="Pachon D.M.R."/>
            <person name="Bonatelli M.L."/>
            <person name="Correr F.H."/>
            <person name="Franceschini L.M."/>
            <person name="Leite T.F."/>
            <person name="Margarido G.R.A."/>
            <person name="Almeida C.A."/>
            <person name="Ferrarezi J.A."/>
            <person name="Labate C.A."/>
        </authorList>
    </citation>
    <scope>NUCLEOTIDE SEQUENCE</scope>
    <source>
        <strain evidence="2">MF-1</strain>
    </source>
</reference>
<feature type="domain" description="Integrase zinc-binding" evidence="1">
    <location>
        <begin position="84"/>
        <end position="138"/>
    </location>
</feature>
<proteinExistence type="predicted"/>
<dbReference type="InterPro" id="IPR041588">
    <property type="entry name" value="Integrase_H2C2"/>
</dbReference>
<dbReference type="EMBL" id="AVOT02000052">
    <property type="protein sequence ID" value="MBW0460738.1"/>
    <property type="molecule type" value="Genomic_DNA"/>
</dbReference>
<name>A0A9Q3B8V2_9BASI</name>
<dbReference type="PANTHER" id="PTHR37984">
    <property type="entry name" value="PROTEIN CBG26694"/>
    <property type="match status" value="1"/>
</dbReference>
<evidence type="ECO:0000259" key="1">
    <source>
        <dbReference type="Pfam" id="PF17921"/>
    </source>
</evidence>